<feature type="region of interest" description="Disordered" evidence="1">
    <location>
        <begin position="1"/>
        <end position="20"/>
    </location>
</feature>
<evidence type="ECO:0000313" key="4">
    <source>
        <dbReference type="Proteomes" id="UP000192783"/>
    </source>
</evidence>
<name>A0A1W1XHW5_9BACT</name>
<accession>A0A1W1XHW5</accession>
<proteinExistence type="predicted"/>
<organism evidence="3 4">
    <name type="scientific">Desulfacinum hydrothermale DSM 13146</name>
    <dbReference type="NCBI Taxonomy" id="1121390"/>
    <lineage>
        <taxon>Bacteria</taxon>
        <taxon>Pseudomonadati</taxon>
        <taxon>Thermodesulfobacteriota</taxon>
        <taxon>Syntrophobacteria</taxon>
        <taxon>Syntrophobacterales</taxon>
        <taxon>Syntrophobacteraceae</taxon>
        <taxon>Desulfacinum</taxon>
    </lineage>
</organism>
<feature type="transmembrane region" description="Helical" evidence="2">
    <location>
        <begin position="33"/>
        <end position="56"/>
    </location>
</feature>
<keyword evidence="2" id="KW-1133">Transmembrane helix</keyword>
<dbReference type="AlphaFoldDB" id="A0A1W1XHW5"/>
<feature type="transmembrane region" description="Helical" evidence="2">
    <location>
        <begin position="100"/>
        <end position="118"/>
    </location>
</feature>
<keyword evidence="2" id="KW-0472">Membrane</keyword>
<protein>
    <submittedName>
        <fullName evidence="3">VanZ like family protein</fullName>
    </submittedName>
</protein>
<reference evidence="3 4" key="1">
    <citation type="submission" date="2017-04" db="EMBL/GenBank/DDBJ databases">
        <authorList>
            <person name="Afonso C.L."/>
            <person name="Miller P.J."/>
            <person name="Scott M.A."/>
            <person name="Spackman E."/>
            <person name="Goraichik I."/>
            <person name="Dimitrov K.M."/>
            <person name="Suarez D.L."/>
            <person name="Swayne D.E."/>
        </authorList>
    </citation>
    <scope>NUCLEOTIDE SEQUENCE [LARGE SCALE GENOMIC DNA]</scope>
    <source>
        <strain evidence="3 4">DSM 13146</strain>
    </source>
</reference>
<keyword evidence="2" id="KW-0812">Transmembrane</keyword>
<dbReference type="EMBL" id="FWXF01000008">
    <property type="protein sequence ID" value="SMC23550.1"/>
    <property type="molecule type" value="Genomic_DNA"/>
</dbReference>
<dbReference type="Proteomes" id="UP000192783">
    <property type="component" value="Unassembled WGS sequence"/>
</dbReference>
<gene>
    <name evidence="3" type="ORF">SAMN02746041_01757</name>
</gene>
<evidence type="ECO:0000256" key="2">
    <source>
        <dbReference type="SAM" id="Phobius"/>
    </source>
</evidence>
<dbReference type="STRING" id="1121390.SAMN02746041_01757"/>
<keyword evidence="4" id="KW-1185">Reference proteome</keyword>
<feature type="transmembrane region" description="Helical" evidence="2">
    <location>
        <begin position="68"/>
        <end position="88"/>
    </location>
</feature>
<evidence type="ECO:0000313" key="3">
    <source>
        <dbReference type="EMBL" id="SMC23550.1"/>
    </source>
</evidence>
<feature type="transmembrane region" description="Helical" evidence="2">
    <location>
        <begin position="190"/>
        <end position="207"/>
    </location>
</feature>
<dbReference type="NCBIfam" id="NF037970">
    <property type="entry name" value="vanZ_1"/>
    <property type="match status" value="1"/>
</dbReference>
<sequence length="230" mass="25199">MTSQRIKNPPGRQIHSPSHTQSWKARLGTLKSWLTWSPWVHLFLLFVAQALALLAFKEAKNQAGNLDVHLTVSALGGGALFSWAMVRGSARWTGRRWPRFVPAFFYGLFIYCLSGQSLQGVELPVPGDFFHPLEYASLAIFLGWGWSGVVPAEAPGRLLATVILTGGPYTLLDEWHQSWVPGRCPSLGDFTWDLAGLAAGAFLVILLRRFSPGWRQAGGRTSTGGTDPPA</sequence>
<evidence type="ECO:0000256" key="1">
    <source>
        <dbReference type="SAM" id="MobiDB-lite"/>
    </source>
</evidence>